<dbReference type="Gene3D" id="3.30.230.10">
    <property type="match status" value="1"/>
</dbReference>
<dbReference type="PANTHER" id="PTHR48277">
    <property type="entry name" value="MITOCHONDRIAL RIBOSOMAL PROTEIN S5"/>
    <property type="match status" value="1"/>
</dbReference>
<dbReference type="AlphaFoldDB" id="A0A177E5P1"/>
<dbReference type="PROSITE" id="PS50881">
    <property type="entry name" value="S5_DSRBD"/>
    <property type="match status" value="1"/>
</dbReference>
<dbReference type="PANTHER" id="PTHR48277:SF1">
    <property type="entry name" value="MITOCHONDRIAL RIBOSOMAL PROTEIN S5"/>
    <property type="match status" value="1"/>
</dbReference>
<comment type="similarity">
    <text evidence="2 8 9">Belongs to the universal ribosomal protein uS5 family.</text>
</comment>
<dbReference type="GO" id="GO:0019843">
    <property type="term" value="F:rRNA binding"/>
    <property type="evidence" value="ECO:0007669"/>
    <property type="project" value="UniProtKB-UniRule"/>
</dbReference>
<organism evidence="11 12">
    <name type="scientific">Thermodesulfatator autotrophicus</name>
    <dbReference type="NCBI Taxonomy" id="1795632"/>
    <lineage>
        <taxon>Bacteria</taxon>
        <taxon>Pseudomonadati</taxon>
        <taxon>Thermodesulfobacteriota</taxon>
        <taxon>Thermodesulfobacteria</taxon>
        <taxon>Thermodesulfobacteriales</taxon>
        <taxon>Thermodesulfatatoraceae</taxon>
        <taxon>Thermodesulfatator</taxon>
    </lineage>
</organism>
<sequence>MVASPKENEQLIEKIIFINRVAKVHKGGRRFRFSALVVVGDGAGRIGYGLGKAPEVPDAIRKALEKARKNMIKVPVINGTIPHPILGVYGAAQVLLKPGPPGTGVIAGGTVRAIMDAVGIKDVVTKCIRSTNPHNVVKATFKALESLQDPEYVAKKRNLPKEEVVGEGHGEAA</sequence>
<dbReference type="InterPro" id="IPR013810">
    <property type="entry name" value="Ribosomal_uS5_N"/>
</dbReference>
<evidence type="ECO:0000256" key="9">
    <source>
        <dbReference type="RuleBase" id="RU003823"/>
    </source>
</evidence>
<keyword evidence="4 8" id="KW-0694">RNA-binding</keyword>
<dbReference type="InterPro" id="IPR005324">
    <property type="entry name" value="Ribosomal_uS5_C"/>
</dbReference>
<dbReference type="GO" id="GO:0005737">
    <property type="term" value="C:cytoplasm"/>
    <property type="evidence" value="ECO:0007669"/>
    <property type="project" value="UniProtKB-ARBA"/>
</dbReference>
<evidence type="ECO:0000256" key="4">
    <source>
        <dbReference type="ARBA" id="ARBA00022884"/>
    </source>
</evidence>
<dbReference type="RefSeq" id="WP_068542737.1">
    <property type="nucleotide sequence ID" value="NZ_LSFI01000036.1"/>
</dbReference>
<dbReference type="SUPFAM" id="SSF54211">
    <property type="entry name" value="Ribosomal protein S5 domain 2-like"/>
    <property type="match status" value="1"/>
</dbReference>
<dbReference type="SUPFAM" id="SSF54768">
    <property type="entry name" value="dsRNA-binding domain-like"/>
    <property type="match status" value="1"/>
</dbReference>
<keyword evidence="3 8" id="KW-0699">rRNA-binding</keyword>
<dbReference type="Pfam" id="PF03719">
    <property type="entry name" value="Ribosomal_S5_C"/>
    <property type="match status" value="1"/>
</dbReference>
<dbReference type="HAMAP" id="MF_01307_B">
    <property type="entry name" value="Ribosomal_uS5_B"/>
    <property type="match status" value="1"/>
</dbReference>
<comment type="function">
    <text evidence="8">With S4 and S12 plays an important role in translational accuracy.</text>
</comment>
<dbReference type="Pfam" id="PF00333">
    <property type="entry name" value="Ribosomal_S5"/>
    <property type="match status" value="1"/>
</dbReference>
<comment type="subunit">
    <text evidence="8">Part of the 30S ribosomal subunit. Contacts proteins S4 and S8.</text>
</comment>
<evidence type="ECO:0000256" key="7">
    <source>
        <dbReference type="ARBA" id="ARBA00035255"/>
    </source>
</evidence>
<keyword evidence="5 8" id="KW-0689">Ribosomal protein</keyword>
<dbReference type="Proteomes" id="UP000076964">
    <property type="component" value="Unassembled WGS sequence"/>
</dbReference>
<evidence type="ECO:0000256" key="1">
    <source>
        <dbReference type="ARBA" id="ARBA00003093"/>
    </source>
</evidence>
<dbReference type="InterPro" id="IPR005712">
    <property type="entry name" value="Ribosomal_uS5_bac-type"/>
</dbReference>
<evidence type="ECO:0000256" key="2">
    <source>
        <dbReference type="ARBA" id="ARBA00008945"/>
    </source>
</evidence>
<dbReference type="EMBL" id="LSFI01000036">
    <property type="protein sequence ID" value="OAG27225.1"/>
    <property type="molecule type" value="Genomic_DNA"/>
</dbReference>
<dbReference type="GO" id="GO:0015935">
    <property type="term" value="C:small ribosomal subunit"/>
    <property type="evidence" value="ECO:0007669"/>
    <property type="project" value="InterPro"/>
</dbReference>
<comment type="caution">
    <text evidence="11">The sequence shown here is derived from an EMBL/GenBank/DDBJ whole genome shotgun (WGS) entry which is preliminary data.</text>
</comment>
<dbReference type="GO" id="GO:0006412">
    <property type="term" value="P:translation"/>
    <property type="evidence" value="ECO:0007669"/>
    <property type="project" value="UniProtKB-UniRule"/>
</dbReference>
<accession>A0A177E5P1</accession>
<comment type="function">
    <text evidence="1 8">Located at the back of the 30S subunit body where it stabilizes the conformation of the head with respect to the body.</text>
</comment>
<dbReference type="STRING" id="1795632.TH606_08065"/>
<comment type="domain">
    <text evidence="8">The N-terminal domain interacts with the head of the 30S subunit; the C-terminal domain interacts with the body and contacts protein S4. The interaction surface between S4 and S5 is involved in control of translational fidelity.</text>
</comment>
<name>A0A177E5P1_9BACT</name>
<dbReference type="Gene3D" id="3.30.160.20">
    <property type="match status" value="1"/>
</dbReference>
<dbReference type="InterPro" id="IPR020568">
    <property type="entry name" value="Ribosomal_Su5_D2-typ_SF"/>
</dbReference>
<dbReference type="PROSITE" id="PS00585">
    <property type="entry name" value="RIBOSOMAL_S5"/>
    <property type="match status" value="1"/>
</dbReference>
<protein>
    <recommendedName>
        <fullName evidence="7 8">Small ribosomal subunit protein uS5</fullName>
    </recommendedName>
</protein>
<evidence type="ECO:0000256" key="6">
    <source>
        <dbReference type="ARBA" id="ARBA00023274"/>
    </source>
</evidence>
<evidence type="ECO:0000313" key="11">
    <source>
        <dbReference type="EMBL" id="OAG27225.1"/>
    </source>
</evidence>
<evidence type="ECO:0000256" key="5">
    <source>
        <dbReference type="ARBA" id="ARBA00022980"/>
    </source>
</evidence>
<proteinExistence type="inferred from homology"/>
<dbReference type="FunFam" id="3.30.230.10:FF:000002">
    <property type="entry name" value="30S ribosomal protein S5"/>
    <property type="match status" value="1"/>
</dbReference>
<keyword evidence="12" id="KW-1185">Reference proteome</keyword>
<gene>
    <name evidence="8" type="primary">rpsE</name>
    <name evidence="11" type="ORF">TH606_08065</name>
</gene>
<dbReference type="InterPro" id="IPR014721">
    <property type="entry name" value="Ribsml_uS5_D2-typ_fold_subgr"/>
</dbReference>
<evidence type="ECO:0000259" key="10">
    <source>
        <dbReference type="PROSITE" id="PS50881"/>
    </source>
</evidence>
<evidence type="ECO:0000256" key="3">
    <source>
        <dbReference type="ARBA" id="ARBA00022730"/>
    </source>
</evidence>
<dbReference type="InterPro" id="IPR018192">
    <property type="entry name" value="Ribosomal_uS5_N_CS"/>
</dbReference>
<dbReference type="FunFam" id="3.30.160.20:FF:000066">
    <property type="entry name" value="30S ribosomal protein S5"/>
    <property type="match status" value="1"/>
</dbReference>
<dbReference type="GO" id="GO:0003735">
    <property type="term" value="F:structural constituent of ribosome"/>
    <property type="evidence" value="ECO:0007669"/>
    <property type="project" value="UniProtKB-UniRule"/>
</dbReference>
<dbReference type="OrthoDB" id="9809045at2"/>
<evidence type="ECO:0000313" key="12">
    <source>
        <dbReference type="Proteomes" id="UP000076964"/>
    </source>
</evidence>
<dbReference type="NCBIfam" id="TIGR01021">
    <property type="entry name" value="rpsE_bact"/>
    <property type="match status" value="1"/>
</dbReference>
<feature type="domain" description="S5 DRBM" evidence="10">
    <location>
        <begin position="11"/>
        <end position="74"/>
    </location>
</feature>
<reference evidence="11 12" key="1">
    <citation type="submission" date="2016-02" db="EMBL/GenBank/DDBJ databases">
        <title>Draft genome sequence of Thermodesulfatator sp. S606.</title>
        <authorList>
            <person name="Lai Q."/>
            <person name="Cao J."/>
            <person name="Dupont S."/>
            <person name="Shao Z."/>
            <person name="Jebbar M."/>
            <person name="Alain K."/>
        </authorList>
    </citation>
    <scope>NUCLEOTIDE SEQUENCE [LARGE SCALE GENOMIC DNA]</scope>
    <source>
        <strain evidence="11 12">S606</strain>
    </source>
</reference>
<dbReference type="InterPro" id="IPR000851">
    <property type="entry name" value="Ribosomal_uS5"/>
</dbReference>
<evidence type="ECO:0000256" key="8">
    <source>
        <dbReference type="HAMAP-Rule" id="MF_01307"/>
    </source>
</evidence>
<keyword evidence="6 8" id="KW-0687">Ribonucleoprotein</keyword>